<dbReference type="HAMAP" id="MF_04144">
    <property type="entry name" value="TERL_LAMBDA"/>
    <property type="match status" value="1"/>
</dbReference>
<dbReference type="InterPro" id="IPR046453">
    <property type="entry name" value="GpA_ATPase"/>
</dbReference>
<evidence type="ECO:0000259" key="1">
    <source>
        <dbReference type="Pfam" id="PF05876"/>
    </source>
</evidence>
<dbReference type="InterPro" id="IPR008866">
    <property type="entry name" value="Phage_lambda_GpA-like"/>
</dbReference>
<dbReference type="Pfam" id="PF20454">
    <property type="entry name" value="GpA_nuclease"/>
    <property type="match status" value="1"/>
</dbReference>
<gene>
    <name evidence="3" type="ORF">SAMN02745130_01026</name>
</gene>
<feature type="domain" description="Phage terminase large subunit GpA ATPase" evidence="1">
    <location>
        <begin position="36"/>
        <end position="286"/>
    </location>
</feature>
<dbReference type="InterPro" id="IPR027417">
    <property type="entry name" value="P-loop_NTPase"/>
</dbReference>
<dbReference type="Pfam" id="PF05876">
    <property type="entry name" value="GpA_ATPase"/>
    <property type="match status" value="1"/>
</dbReference>
<evidence type="ECO:0000313" key="4">
    <source>
        <dbReference type="Proteomes" id="UP000190460"/>
    </source>
</evidence>
<dbReference type="PANTHER" id="PTHR34413:SF2">
    <property type="entry name" value="PROPHAGE TAIL FIBER ASSEMBLY PROTEIN HOMOLOG TFAE-RELATED"/>
    <property type="match status" value="1"/>
</dbReference>
<sequence>MISAYATGFSAGIRPNKPINIADWSDEHRVLSEKSSPEPGMWKTSRVPFMREIMLDLSCTSDVQEVTLMKATQIGGTEVGNNFVGYTIDHNPGPTMVVQPTLEMAKRYSRQRIAPMVRDMAVLSEKIAPERSRDSGNTMLEKDFIGGYLVITGANSATGLRSMPVANLLLDEVDAYPFDLDGEGDPEQLAIKRTQNFARKKIFRVSTPTVDGLSRVKRAFLKGDQRYYHVPCPHCGTEQPLVWANIRWGKNLPREEQPSSVYYQCGDCQQAIAEHHKPAMLSAGRWVAHHPKSPKHRRSYHLNSLYSPLGWYSWVQAVQDWLDAQSDVELLKTFTNTVLAETWKEQVNDVNATLLQTKADAYGRSIIPAGGLVLVGAVDVQDNRLEAYVYAFGRGEEQWLIDYEVFLGDPGVSADDSEKRDSPWREVDDWLLKPWVHASGAVLTVEAYAVDTGGHHTHDAYHYVRNHVHHGAVAVKGESRKNRPILGRPSWQDIDWRGKTTKQGVQLYLVGTDTAKDMLYNRFQRTDRSGAGVIHFPDWLPLEVFEQLTSEKKVRRYRHGFAVYDWIKSSSTRNEALDCLVYIQCIAQKIGLHRYSNQRWDALEQGLSVVDLFATAHPVQSVSARMPSAKKTDNTFTEVQAAW</sequence>
<dbReference type="GO" id="GO:0004519">
    <property type="term" value="F:endonuclease activity"/>
    <property type="evidence" value="ECO:0007669"/>
    <property type="project" value="InterPro"/>
</dbReference>
<evidence type="ECO:0000313" key="3">
    <source>
        <dbReference type="EMBL" id="SKA72297.1"/>
    </source>
</evidence>
<dbReference type="PANTHER" id="PTHR34413">
    <property type="entry name" value="PROPHAGE TAIL FIBER ASSEMBLY PROTEIN HOMOLOG TFAE-RELATED-RELATED"/>
    <property type="match status" value="1"/>
</dbReference>
<name>A0A1T4W516_9GAMM</name>
<reference evidence="4" key="1">
    <citation type="submission" date="2017-02" db="EMBL/GenBank/DDBJ databases">
        <authorList>
            <person name="Varghese N."/>
            <person name="Submissions S."/>
        </authorList>
    </citation>
    <scope>NUCLEOTIDE SEQUENCE [LARGE SCALE GENOMIC DNA]</scope>
    <source>
        <strain evidence="4">ATCC 49788</strain>
    </source>
</reference>
<feature type="domain" description="Terminase large subunit GpA endonuclease" evidence="2">
    <location>
        <begin position="298"/>
        <end position="597"/>
    </location>
</feature>
<protein>
    <submittedName>
        <fullName evidence="3">Phage terminase, large subunit GpA</fullName>
    </submittedName>
</protein>
<dbReference type="InterPro" id="IPR046454">
    <property type="entry name" value="GpA_endonuclease"/>
</dbReference>
<accession>A0A1T4W516</accession>
<dbReference type="Proteomes" id="UP000190460">
    <property type="component" value="Unassembled WGS sequence"/>
</dbReference>
<dbReference type="STRING" id="92487.SAMN02745130_01026"/>
<dbReference type="EMBL" id="FUYB01000003">
    <property type="protein sequence ID" value="SKA72297.1"/>
    <property type="molecule type" value="Genomic_DNA"/>
</dbReference>
<dbReference type="InterPro" id="IPR051220">
    <property type="entry name" value="TFA_Chaperone"/>
</dbReference>
<dbReference type="AlphaFoldDB" id="A0A1T4W516"/>
<evidence type="ECO:0000259" key="2">
    <source>
        <dbReference type="Pfam" id="PF20454"/>
    </source>
</evidence>
<dbReference type="Gene3D" id="3.40.50.300">
    <property type="entry name" value="P-loop containing nucleotide triphosphate hydrolases"/>
    <property type="match status" value="1"/>
</dbReference>
<dbReference type="GO" id="GO:0016887">
    <property type="term" value="F:ATP hydrolysis activity"/>
    <property type="evidence" value="ECO:0007669"/>
    <property type="project" value="InterPro"/>
</dbReference>
<organism evidence="3 4">
    <name type="scientific">Thiothrix eikelboomii</name>
    <dbReference type="NCBI Taxonomy" id="92487"/>
    <lineage>
        <taxon>Bacteria</taxon>
        <taxon>Pseudomonadati</taxon>
        <taxon>Pseudomonadota</taxon>
        <taxon>Gammaproteobacteria</taxon>
        <taxon>Thiotrichales</taxon>
        <taxon>Thiotrichaceae</taxon>
        <taxon>Thiothrix</taxon>
    </lineage>
</organism>
<dbReference type="GO" id="GO:0005524">
    <property type="term" value="F:ATP binding"/>
    <property type="evidence" value="ECO:0007669"/>
    <property type="project" value="InterPro"/>
</dbReference>
<keyword evidence="4" id="KW-1185">Reference proteome</keyword>
<proteinExistence type="inferred from homology"/>